<gene>
    <name evidence="1" type="ORF">MNOR_LOCUS31115</name>
</gene>
<keyword evidence="2" id="KW-1185">Reference proteome</keyword>
<dbReference type="Proteomes" id="UP001497623">
    <property type="component" value="Unassembled WGS sequence"/>
</dbReference>
<proteinExistence type="predicted"/>
<organism evidence="1 2">
    <name type="scientific">Meganyctiphanes norvegica</name>
    <name type="common">Northern krill</name>
    <name type="synonym">Thysanopoda norvegica</name>
    <dbReference type="NCBI Taxonomy" id="48144"/>
    <lineage>
        <taxon>Eukaryota</taxon>
        <taxon>Metazoa</taxon>
        <taxon>Ecdysozoa</taxon>
        <taxon>Arthropoda</taxon>
        <taxon>Crustacea</taxon>
        <taxon>Multicrustacea</taxon>
        <taxon>Malacostraca</taxon>
        <taxon>Eumalacostraca</taxon>
        <taxon>Eucarida</taxon>
        <taxon>Euphausiacea</taxon>
        <taxon>Euphausiidae</taxon>
        <taxon>Meganyctiphanes</taxon>
    </lineage>
</organism>
<evidence type="ECO:0000313" key="2">
    <source>
        <dbReference type="Proteomes" id="UP001497623"/>
    </source>
</evidence>
<protein>
    <submittedName>
        <fullName evidence="1">Uncharacterized protein</fullName>
    </submittedName>
</protein>
<name>A0AAV2RYW4_MEGNR</name>
<sequence length="101" mass="11382">MSPVTSSNFTTHKGTSLTTIEFLNPRRTLFNSLKNLSIFSSSSGNRFFRSFCQTSFPNETGYLRISFPSSANTISSYFSARSAHCNCPFVIWSSRVLDSDW</sequence>
<comment type="caution">
    <text evidence="1">The sequence shown here is derived from an EMBL/GenBank/DDBJ whole genome shotgun (WGS) entry which is preliminary data.</text>
</comment>
<feature type="non-terminal residue" evidence="1">
    <location>
        <position position="101"/>
    </location>
</feature>
<evidence type="ECO:0000313" key="1">
    <source>
        <dbReference type="EMBL" id="CAL4152975.1"/>
    </source>
</evidence>
<dbReference type="AlphaFoldDB" id="A0AAV2RYW4"/>
<dbReference type="EMBL" id="CAXKWB010039357">
    <property type="protein sequence ID" value="CAL4152975.1"/>
    <property type="molecule type" value="Genomic_DNA"/>
</dbReference>
<accession>A0AAV2RYW4</accession>
<reference evidence="1 2" key="1">
    <citation type="submission" date="2024-05" db="EMBL/GenBank/DDBJ databases">
        <authorList>
            <person name="Wallberg A."/>
        </authorList>
    </citation>
    <scope>NUCLEOTIDE SEQUENCE [LARGE SCALE GENOMIC DNA]</scope>
</reference>